<dbReference type="InterPro" id="IPR020843">
    <property type="entry name" value="ER"/>
</dbReference>
<dbReference type="PROSITE" id="PS00059">
    <property type="entry name" value="ADH_ZINC"/>
    <property type="match status" value="1"/>
</dbReference>
<dbReference type="SUPFAM" id="SSF50129">
    <property type="entry name" value="GroES-like"/>
    <property type="match status" value="1"/>
</dbReference>
<keyword evidence="3" id="KW-0560">Oxidoreductase</keyword>
<dbReference type="InterPro" id="IPR011032">
    <property type="entry name" value="GroES-like_sf"/>
</dbReference>
<keyword evidence="7" id="KW-1185">Reference proteome</keyword>
<dbReference type="Gene3D" id="3.90.180.10">
    <property type="entry name" value="Medium-chain alcohol dehydrogenases, catalytic domain"/>
    <property type="match status" value="1"/>
</dbReference>
<dbReference type="CDD" id="cd08240">
    <property type="entry name" value="6_hydroxyhexanoate_dh_like"/>
    <property type="match status" value="1"/>
</dbReference>
<comment type="caution">
    <text evidence="6">The sequence shown here is derived from an EMBL/GenBank/DDBJ whole genome shotgun (WGS) entry which is preliminary data.</text>
</comment>
<dbReference type="EMBL" id="CAWYQH010000112">
    <property type="protein sequence ID" value="CAK8690027.1"/>
    <property type="molecule type" value="Genomic_DNA"/>
</dbReference>
<keyword evidence="2 4" id="KW-0862">Zinc</keyword>
<dbReference type="InterPro" id="IPR036291">
    <property type="entry name" value="NAD(P)-bd_dom_sf"/>
</dbReference>
<dbReference type="PANTHER" id="PTHR43401">
    <property type="entry name" value="L-THREONINE 3-DEHYDROGENASE"/>
    <property type="match status" value="1"/>
</dbReference>
<evidence type="ECO:0000256" key="4">
    <source>
        <dbReference type="RuleBase" id="RU361277"/>
    </source>
</evidence>
<dbReference type="SMART" id="SM00829">
    <property type="entry name" value="PKS_ER"/>
    <property type="match status" value="1"/>
</dbReference>
<dbReference type="InterPro" id="IPR013154">
    <property type="entry name" value="ADH-like_N"/>
</dbReference>
<comment type="cofactor">
    <cofactor evidence="4">
        <name>Zn(2+)</name>
        <dbReference type="ChEBI" id="CHEBI:29105"/>
    </cofactor>
</comment>
<comment type="similarity">
    <text evidence="4">Belongs to the zinc-containing alcohol dehydrogenase family.</text>
</comment>
<evidence type="ECO:0000256" key="3">
    <source>
        <dbReference type="ARBA" id="ARBA00023002"/>
    </source>
</evidence>
<gene>
    <name evidence="6" type="ORF">CVLEPA_LOCUS22674</name>
</gene>
<dbReference type="InterPro" id="IPR002328">
    <property type="entry name" value="ADH_Zn_CS"/>
</dbReference>
<dbReference type="Pfam" id="PF00107">
    <property type="entry name" value="ADH_zinc_N"/>
    <property type="match status" value="1"/>
</dbReference>
<evidence type="ECO:0000313" key="7">
    <source>
        <dbReference type="Proteomes" id="UP001642483"/>
    </source>
</evidence>
<dbReference type="Proteomes" id="UP001642483">
    <property type="component" value="Unassembled WGS sequence"/>
</dbReference>
<reference evidence="6 7" key="1">
    <citation type="submission" date="2024-02" db="EMBL/GenBank/DDBJ databases">
        <authorList>
            <person name="Daric V."/>
            <person name="Darras S."/>
        </authorList>
    </citation>
    <scope>NUCLEOTIDE SEQUENCE [LARGE SCALE GENOMIC DNA]</scope>
</reference>
<keyword evidence="1 4" id="KW-0479">Metal-binding</keyword>
<evidence type="ECO:0000256" key="1">
    <source>
        <dbReference type="ARBA" id="ARBA00022723"/>
    </source>
</evidence>
<proteinExistence type="inferred from homology"/>
<dbReference type="Gene3D" id="3.40.50.720">
    <property type="entry name" value="NAD(P)-binding Rossmann-like Domain"/>
    <property type="match status" value="1"/>
</dbReference>
<evidence type="ECO:0000259" key="5">
    <source>
        <dbReference type="SMART" id="SM00829"/>
    </source>
</evidence>
<dbReference type="InterPro" id="IPR050129">
    <property type="entry name" value="Zn_alcohol_dh"/>
</dbReference>
<dbReference type="InterPro" id="IPR013149">
    <property type="entry name" value="ADH-like_C"/>
</dbReference>
<dbReference type="PANTHER" id="PTHR43401:SF4">
    <property type="entry name" value="D-ARABINOSE 1-DEHYDROGENASE (NADP(+))"/>
    <property type="match status" value="1"/>
</dbReference>
<protein>
    <recommendedName>
        <fullName evidence="5">Enoyl reductase (ER) domain-containing protein</fullName>
    </recommendedName>
</protein>
<dbReference type="SUPFAM" id="SSF51735">
    <property type="entry name" value="NAD(P)-binding Rossmann-fold domains"/>
    <property type="match status" value="1"/>
</dbReference>
<name>A0ABP0GF33_CLALP</name>
<dbReference type="Pfam" id="PF08240">
    <property type="entry name" value="ADH_N"/>
    <property type="match status" value="1"/>
</dbReference>
<evidence type="ECO:0000256" key="2">
    <source>
        <dbReference type="ARBA" id="ARBA00022833"/>
    </source>
</evidence>
<accession>A0ABP0GF33</accession>
<sequence length="377" mass="40893">MMKRAQILKPCESLAIDTVAVPVAPPKGLVVKTAFGGICHSDLHQWENEIRQGSEGVLRYTDNPFYKLPVVPGHEISGVVYSMGSESETGDAKLEIGDEVVIYPWIGCANCNYCNFGDNNLCLSKHLWLGNVRPGGYASFVVIPERKFAIKIPKSIPLDVACMLSCSCLTTYNAVIKAKLTIEKATSRNGKANVLIIGAGGLGLWSIQMAKHILPKSTTITVADINEEKLQIARDRGCHLTLCWPSSLTDNEAIAQAMKNGGYDAIIDFVNTSKTSNRAFRCLGMEGKLVMVGLFGGQANYSLPGMIFGAKTVQGVVVGTLQTMKDMINLVAKEKLIPPPMKYFQLEEITDALNLIKDGKLNGRGIINFSSSGSHHL</sequence>
<evidence type="ECO:0000313" key="6">
    <source>
        <dbReference type="EMBL" id="CAK8690027.1"/>
    </source>
</evidence>
<feature type="domain" description="Enoyl reductase (ER)" evidence="5">
    <location>
        <begin position="9"/>
        <end position="367"/>
    </location>
</feature>
<organism evidence="6 7">
    <name type="scientific">Clavelina lepadiformis</name>
    <name type="common">Light-bulb sea squirt</name>
    <name type="synonym">Ascidia lepadiformis</name>
    <dbReference type="NCBI Taxonomy" id="159417"/>
    <lineage>
        <taxon>Eukaryota</taxon>
        <taxon>Metazoa</taxon>
        <taxon>Chordata</taxon>
        <taxon>Tunicata</taxon>
        <taxon>Ascidiacea</taxon>
        <taxon>Aplousobranchia</taxon>
        <taxon>Clavelinidae</taxon>
        <taxon>Clavelina</taxon>
    </lineage>
</organism>